<dbReference type="RefSeq" id="WP_264880141.1">
    <property type="nucleotide sequence ID" value="NZ_JAPDOB010000001.1"/>
</dbReference>
<dbReference type="InterPro" id="IPR011566">
    <property type="entry name" value="Ubq_synth_Coq7"/>
</dbReference>
<comment type="function">
    <text evidence="8">Catalyzes the hydroxylation of 2-nonaprenyl-3-methyl-6-methoxy-1,4-benzoquinol during ubiquinone biosynthesis.</text>
</comment>
<protein>
    <recommendedName>
        <fullName evidence="8">3-demethoxyubiquinol 3-hydroxylase</fullName>
        <shortName evidence="8">DMQ hydroxylase</shortName>
        <ecNumber evidence="8">1.14.99.60</ecNumber>
    </recommendedName>
    <alternativeName>
        <fullName evidence="8">2-nonaprenyl-3-methyl-6-methoxy-1,4-benzoquinol hydroxylase</fullName>
    </alternativeName>
</protein>
<evidence type="ECO:0000256" key="3">
    <source>
        <dbReference type="ARBA" id="ARBA00022723"/>
    </source>
</evidence>
<feature type="region of interest" description="Disordered" evidence="9">
    <location>
        <begin position="1"/>
        <end position="20"/>
    </location>
</feature>
<dbReference type="HAMAP" id="MF_01658">
    <property type="entry name" value="COQ7"/>
    <property type="match status" value="1"/>
</dbReference>
<comment type="catalytic activity">
    <reaction evidence="8">
        <text>a 5-methoxy-2-methyl-3-(all-trans-polyprenyl)benzene-1,4-diol + AH2 + O2 = a 3-demethylubiquinol + A + H2O</text>
        <dbReference type="Rhea" id="RHEA:50908"/>
        <dbReference type="Rhea" id="RHEA-COMP:10859"/>
        <dbReference type="Rhea" id="RHEA-COMP:10914"/>
        <dbReference type="ChEBI" id="CHEBI:13193"/>
        <dbReference type="ChEBI" id="CHEBI:15377"/>
        <dbReference type="ChEBI" id="CHEBI:15379"/>
        <dbReference type="ChEBI" id="CHEBI:17499"/>
        <dbReference type="ChEBI" id="CHEBI:84167"/>
        <dbReference type="ChEBI" id="CHEBI:84422"/>
        <dbReference type="EC" id="1.14.99.60"/>
    </reaction>
</comment>
<keyword evidence="2 8" id="KW-0831">Ubiquinone biosynthesis</keyword>
<comment type="similarity">
    <text evidence="8">Belongs to the COQ7 family.</text>
</comment>
<evidence type="ECO:0000256" key="4">
    <source>
        <dbReference type="ARBA" id="ARBA00023002"/>
    </source>
</evidence>
<keyword evidence="3 8" id="KW-0479">Metal-binding</keyword>
<dbReference type="EMBL" id="JAPDOB010000001">
    <property type="protein sequence ID" value="MCW3796384.1"/>
    <property type="molecule type" value="Genomic_DNA"/>
</dbReference>
<feature type="binding site" evidence="8">
    <location>
        <position position="151"/>
    </location>
    <ligand>
        <name>Fe cation</name>
        <dbReference type="ChEBI" id="CHEBI:24875"/>
        <label>2</label>
    </ligand>
</feature>
<feature type="binding site" evidence="8">
    <location>
        <position position="119"/>
    </location>
    <ligand>
        <name>Fe cation</name>
        <dbReference type="ChEBI" id="CHEBI:24875"/>
        <label>2</label>
    </ligand>
</feature>
<evidence type="ECO:0000256" key="8">
    <source>
        <dbReference type="HAMAP-Rule" id="MF_01658"/>
    </source>
</evidence>
<accession>A0ABT3JBU0</accession>
<keyword evidence="5 8" id="KW-0408">Iron</keyword>
<evidence type="ECO:0000256" key="1">
    <source>
        <dbReference type="ARBA" id="ARBA00004749"/>
    </source>
</evidence>
<feature type="binding site" evidence="8">
    <location>
        <position position="67"/>
    </location>
    <ligand>
        <name>Fe cation</name>
        <dbReference type="ChEBI" id="CHEBI:24875"/>
        <label>1</label>
    </ligand>
</feature>
<dbReference type="Proteomes" id="UP001526246">
    <property type="component" value="Unassembled WGS sequence"/>
</dbReference>
<comment type="caution">
    <text evidence="10">The sequence shown here is derived from an EMBL/GenBank/DDBJ whole genome shotgun (WGS) entry which is preliminary data.</text>
</comment>
<evidence type="ECO:0000313" key="10">
    <source>
        <dbReference type="EMBL" id="MCW3796384.1"/>
    </source>
</evidence>
<keyword evidence="7 8" id="KW-0472">Membrane</keyword>
<name>A0ABT3JBU0_9SPHN</name>
<keyword evidence="11" id="KW-1185">Reference proteome</keyword>
<proteinExistence type="inferred from homology"/>
<evidence type="ECO:0000256" key="5">
    <source>
        <dbReference type="ARBA" id="ARBA00023004"/>
    </source>
</evidence>
<dbReference type="InterPro" id="IPR009078">
    <property type="entry name" value="Ferritin-like_SF"/>
</dbReference>
<evidence type="ECO:0000313" key="11">
    <source>
        <dbReference type="Proteomes" id="UP001526246"/>
    </source>
</evidence>
<comment type="pathway">
    <text evidence="1 8">Cofactor biosynthesis; ubiquinone biosynthesis.</text>
</comment>
<dbReference type="Pfam" id="PF03232">
    <property type="entry name" value="COQ7"/>
    <property type="match status" value="1"/>
</dbReference>
<feature type="binding site" evidence="8">
    <location>
        <position position="36"/>
    </location>
    <ligand>
        <name>Fe cation</name>
        <dbReference type="ChEBI" id="CHEBI:24875"/>
        <label>1</label>
    </ligand>
</feature>
<keyword evidence="4 8" id="KW-0560">Oxidoreductase</keyword>
<dbReference type="PANTHER" id="PTHR11237:SF4">
    <property type="entry name" value="5-DEMETHOXYUBIQUINONE HYDROXYLASE, MITOCHONDRIAL"/>
    <property type="match status" value="1"/>
</dbReference>
<feature type="binding site" evidence="8">
    <location>
        <position position="70"/>
    </location>
    <ligand>
        <name>Fe cation</name>
        <dbReference type="ChEBI" id="CHEBI:24875"/>
        <label>1</label>
    </ligand>
</feature>
<evidence type="ECO:0000256" key="7">
    <source>
        <dbReference type="ARBA" id="ARBA00023136"/>
    </source>
</evidence>
<dbReference type="CDD" id="cd01042">
    <property type="entry name" value="DMQH"/>
    <property type="match status" value="1"/>
</dbReference>
<organism evidence="10 11">
    <name type="scientific">Sphingomonas arvum</name>
    <dbReference type="NCBI Taxonomy" id="2992113"/>
    <lineage>
        <taxon>Bacteria</taxon>
        <taxon>Pseudomonadati</taxon>
        <taxon>Pseudomonadota</taxon>
        <taxon>Alphaproteobacteria</taxon>
        <taxon>Sphingomonadales</taxon>
        <taxon>Sphingomonadaceae</taxon>
        <taxon>Sphingomonas</taxon>
    </lineage>
</organism>
<gene>
    <name evidence="8" type="primary">coq7</name>
    <name evidence="10" type="ORF">OMW55_00980</name>
</gene>
<reference evidence="10 11" key="1">
    <citation type="submission" date="2022-10" db="EMBL/GenBank/DDBJ databases">
        <title>Sphingomonas sp.</title>
        <authorList>
            <person name="Jin C."/>
        </authorList>
    </citation>
    <scope>NUCLEOTIDE SEQUENCE [LARGE SCALE GENOMIC DNA]</scope>
    <source>
        <strain evidence="10 11">BN140010</strain>
    </source>
</reference>
<dbReference type="PANTHER" id="PTHR11237">
    <property type="entry name" value="COENZYME Q10 BIOSYNTHESIS PROTEIN 7"/>
    <property type="match status" value="1"/>
</dbReference>
<keyword evidence="8" id="KW-1003">Cell membrane</keyword>
<keyword evidence="6 8" id="KW-0503">Monooxygenase</keyword>
<feature type="binding site" evidence="8">
    <location>
        <position position="154"/>
    </location>
    <ligand>
        <name>Fe cation</name>
        <dbReference type="ChEBI" id="CHEBI:24875"/>
        <label>2</label>
    </ligand>
</feature>
<dbReference type="EC" id="1.14.99.60" evidence="8"/>
<dbReference type="SUPFAM" id="SSF47240">
    <property type="entry name" value="Ferritin-like"/>
    <property type="match status" value="1"/>
</dbReference>
<evidence type="ECO:0000256" key="2">
    <source>
        <dbReference type="ARBA" id="ARBA00022688"/>
    </source>
</evidence>
<feature type="binding site" evidence="8">
    <location>
        <position position="67"/>
    </location>
    <ligand>
        <name>Fe cation</name>
        <dbReference type="ChEBI" id="CHEBI:24875"/>
        <label>2</label>
    </ligand>
</feature>
<evidence type="ECO:0000256" key="6">
    <source>
        <dbReference type="ARBA" id="ARBA00023033"/>
    </source>
</evidence>
<sequence length="190" mass="20936">MADAEAPLSNAPVKRWRPGDRRVDTESMLRVDQAGEYGATRIYAGQLAVLRGSSPAAHLVTHMAGQEDRHLARFNHLMAERRVRPTLLQPLWHVGGFALGAVTALISEEAAMACTDAVETEIDRHYEEQLVALGEDDPELAADIRQFQAEELEHRDTAREAGAMNAPAYPLLTFAIRGICRAAIQVSKRI</sequence>
<evidence type="ECO:0000256" key="9">
    <source>
        <dbReference type="SAM" id="MobiDB-lite"/>
    </source>
</evidence>
<comment type="cofactor">
    <cofactor evidence="8">
        <name>Fe cation</name>
        <dbReference type="ChEBI" id="CHEBI:24875"/>
    </cofactor>
    <text evidence="8">Binds 2 iron ions per subunit.</text>
</comment>
<feature type="binding site" evidence="8">
    <location>
        <position position="151"/>
    </location>
    <ligand>
        <name>Fe cation</name>
        <dbReference type="ChEBI" id="CHEBI:24875"/>
        <label>1</label>
    </ligand>
</feature>
<comment type="subcellular location">
    <subcellularLocation>
        <location evidence="8">Cell membrane</location>
        <topology evidence="8">Peripheral membrane protein</topology>
    </subcellularLocation>
</comment>